<dbReference type="SUPFAM" id="SSF53474">
    <property type="entry name" value="alpha/beta-Hydrolases"/>
    <property type="match status" value="1"/>
</dbReference>
<feature type="compositionally biased region" description="Basic and acidic residues" evidence="2">
    <location>
        <begin position="267"/>
        <end position="281"/>
    </location>
</feature>
<reference evidence="4 5" key="1">
    <citation type="journal article" date="2017" name="Int. J. Parasitol.">
        <title>The genome of the protozoan parasite Cystoisospora suis and a reverse vaccinology approach to identify vaccine candidates.</title>
        <authorList>
            <person name="Palmieri N."/>
            <person name="Shrestha A."/>
            <person name="Ruttkowski B."/>
            <person name="Beck T."/>
            <person name="Vogl C."/>
            <person name="Tomley F."/>
            <person name="Blake D.P."/>
            <person name="Joachim A."/>
        </authorList>
    </citation>
    <scope>NUCLEOTIDE SEQUENCE [LARGE SCALE GENOMIC DNA]</scope>
    <source>
        <strain evidence="4 5">Wien I</strain>
    </source>
</reference>
<keyword evidence="1 4" id="KW-0378">Hydrolase</keyword>
<gene>
    <name evidence="4" type="ORF">CSUI_000645</name>
</gene>
<evidence type="ECO:0000313" key="4">
    <source>
        <dbReference type="EMBL" id="PHJ25505.1"/>
    </source>
</evidence>
<feature type="compositionally biased region" description="Pro residues" evidence="2">
    <location>
        <begin position="43"/>
        <end position="53"/>
    </location>
</feature>
<dbReference type="GO" id="GO:0016787">
    <property type="term" value="F:hydrolase activity"/>
    <property type="evidence" value="ECO:0007669"/>
    <property type="project" value="UniProtKB-KW"/>
</dbReference>
<name>A0A2C6LFC9_9APIC</name>
<keyword evidence="5" id="KW-1185">Reference proteome</keyword>
<dbReference type="GeneID" id="94424088"/>
<feature type="region of interest" description="Disordered" evidence="2">
    <location>
        <begin position="267"/>
        <end position="295"/>
    </location>
</feature>
<proteinExistence type="predicted"/>
<feature type="compositionally biased region" description="Polar residues" evidence="2">
    <location>
        <begin position="575"/>
        <end position="585"/>
    </location>
</feature>
<comment type="caution">
    <text evidence="4">The sequence shown here is derived from an EMBL/GenBank/DDBJ whole genome shotgun (WGS) entry which is preliminary data.</text>
</comment>
<evidence type="ECO:0000313" key="5">
    <source>
        <dbReference type="Proteomes" id="UP000221165"/>
    </source>
</evidence>
<feature type="compositionally biased region" description="Basic and acidic residues" evidence="2">
    <location>
        <begin position="724"/>
        <end position="740"/>
    </location>
</feature>
<dbReference type="Pfam" id="PF07859">
    <property type="entry name" value="Abhydrolase_3"/>
    <property type="match status" value="1"/>
</dbReference>
<dbReference type="OrthoDB" id="409103at2759"/>
<organism evidence="4 5">
    <name type="scientific">Cystoisospora suis</name>
    <dbReference type="NCBI Taxonomy" id="483139"/>
    <lineage>
        <taxon>Eukaryota</taxon>
        <taxon>Sar</taxon>
        <taxon>Alveolata</taxon>
        <taxon>Apicomplexa</taxon>
        <taxon>Conoidasida</taxon>
        <taxon>Coccidia</taxon>
        <taxon>Eucoccidiorida</taxon>
        <taxon>Eimeriorina</taxon>
        <taxon>Sarcocystidae</taxon>
        <taxon>Cystoisospora</taxon>
    </lineage>
</organism>
<feature type="region of interest" description="Disordered" evidence="2">
    <location>
        <begin position="696"/>
        <end position="740"/>
    </location>
</feature>
<feature type="compositionally biased region" description="Low complexity" evidence="2">
    <location>
        <begin position="350"/>
        <end position="360"/>
    </location>
</feature>
<dbReference type="InterPro" id="IPR013094">
    <property type="entry name" value="AB_hydrolase_3"/>
</dbReference>
<dbReference type="EMBL" id="MIGC01000256">
    <property type="protein sequence ID" value="PHJ25505.1"/>
    <property type="molecule type" value="Genomic_DNA"/>
</dbReference>
<dbReference type="InterPro" id="IPR029058">
    <property type="entry name" value="AB_hydrolase_fold"/>
</dbReference>
<dbReference type="Gene3D" id="3.40.50.1820">
    <property type="entry name" value="alpha/beta hydrolase"/>
    <property type="match status" value="1"/>
</dbReference>
<dbReference type="PANTHER" id="PTHR48081">
    <property type="entry name" value="AB HYDROLASE SUPERFAMILY PROTEIN C4A8.06C"/>
    <property type="match status" value="1"/>
</dbReference>
<feature type="region of interest" description="Disordered" evidence="2">
    <location>
        <begin position="191"/>
        <end position="251"/>
    </location>
</feature>
<evidence type="ECO:0000259" key="3">
    <source>
        <dbReference type="Pfam" id="PF07859"/>
    </source>
</evidence>
<dbReference type="PANTHER" id="PTHR48081:SF8">
    <property type="entry name" value="ALPHA_BETA HYDROLASE FOLD-3 DOMAIN-CONTAINING PROTEIN-RELATED"/>
    <property type="match status" value="1"/>
</dbReference>
<feature type="domain" description="Alpha/beta hydrolase fold-3" evidence="3">
    <location>
        <begin position="378"/>
        <end position="538"/>
    </location>
</feature>
<feature type="region of interest" description="Disordered" evidence="2">
    <location>
        <begin position="561"/>
        <end position="592"/>
    </location>
</feature>
<sequence length="823" mass="88053">MSKPEEASQASQVLSKETVEKTDELENADNEREDAKREGVPLGAPPMEGPKPPAQDDEDSEASQQAMARFRLLTQLVPTRFVLRTVCPGIFTYAKATGWPSSRTQLIRDRQLADVSLRSFYASLRPSRLRHQIFTKIQTPRCPVFIYSQRPSRHKEFLGKGGAAGFWTSLGASTGGNAVLSTLSAMMGSPDMASSPDMIGVSSQAKGGAGEQVKQDDERGTGERVAPPVVLGEGSQTSAGPPLPMPENEGGATKEFASLDAIREGVERQERHAETVLKTEGPRAPSVNHLPSQQRGGWVEAAVKIAALLHSDWGGNTTANGADQGGEAAGGGKKETRESRPSVCGESHQASSSSLASSSSSSCCIGGNEESEKQQKWIFFLHGGAFIFNTPDSYKLFINDISVLTGAKVYCPDYKLAPEAVWPAQLEESLAAYEYLCNEMGAQGENIVLLGDSAGGNLAVTVMAKILEREAAATQGGAGDGKAILKPLPRPAGMVLLSPWLDLSMKGPSYLLNAANEPVLPLTSIRRAAHVYVHGTFDVAPVDAEDSDDIADETLTLESRLKSRGASEDMEASRAGSSISVTEQGLSGGGRPTMTNPWISPVYFDKALLCQMPPTLVHVGSLEVLLSDSLTFSRQVNEAVRNCSFPKQIWKAKDLGLYEQNPSLPVHQPKSLLASLPNAGPSAGVTAKKIYPLKRIDKKSSEPSPGGGAAAAPASKACSTPEPVKGEKDTSSEGRRDGWRAPEHFTKHGWLSEEDFNLLDKDGVVCPVGCNEDGVDRVRVKVWKDEFHVFPCCSFLEAPNGEKSLLEIAAWIDKLFGKSKPAS</sequence>
<protein>
    <submittedName>
        <fullName evidence="4">Alpha beta hydrolase fold domain-containing protein</fullName>
    </submittedName>
</protein>
<dbReference type="Proteomes" id="UP000221165">
    <property type="component" value="Unassembled WGS sequence"/>
</dbReference>
<dbReference type="InterPro" id="IPR050300">
    <property type="entry name" value="GDXG_lipolytic_enzyme"/>
</dbReference>
<dbReference type="RefSeq" id="XP_067927151.1">
    <property type="nucleotide sequence ID" value="XM_068060877.1"/>
</dbReference>
<feature type="compositionally biased region" description="Basic and acidic residues" evidence="2">
    <location>
        <begin position="17"/>
        <end position="39"/>
    </location>
</feature>
<evidence type="ECO:0000256" key="2">
    <source>
        <dbReference type="SAM" id="MobiDB-lite"/>
    </source>
</evidence>
<dbReference type="VEuPathDB" id="ToxoDB:CSUI_000645"/>
<feature type="region of interest" description="Disordered" evidence="2">
    <location>
        <begin position="316"/>
        <end position="360"/>
    </location>
</feature>
<feature type="compositionally biased region" description="Basic and acidic residues" evidence="2">
    <location>
        <begin position="213"/>
        <end position="222"/>
    </location>
</feature>
<evidence type="ECO:0000256" key="1">
    <source>
        <dbReference type="ARBA" id="ARBA00022801"/>
    </source>
</evidence>
<feature type="region of interest" description="Disordered" evidence="2">
    <location>
        <begin position="1"/>
        <end position="64"/>
    </location>
</feature>
<accession>A0A2C6LFC9</accession>
<dbReference type="AlphaFoldDB" id="A0A2C6LFC9"/>